<dbReference type="EMBL" id="CP151511">
    <property type="protein sequence ID" value="WZN65083.1"/>
    <property type="molecule type" value="Genomic_DNA"/>
</dbReference>
<name>A0AAX4PGL6_9CHLO</name>
<accession>A0AAX4PGL6</accession>
<evidence type="ECO:0000313" key="2">
    <source>
        <dbReference type="Proteomes" id="UP001472866"/>
    </source>
</evidence>
<organism evidence="1 2">
    <name type="scientific">Chloropicon roscoffensis</name>
    <dbReference type="NCBI Taxonomy" id="1461544"/>
    <lineage>
        <taxon>Eukaryota</taxon>
        <taxon>Viridiplantae</taxon>
        <taxon>Chlorophyta</taxon>
        <taxon>Chloropicophyceae</taxon>
        <taxon>Chloropicales</taxon>
        <taxon>Chloropicaceae</taxon>
        <taxon>Chloropicon</taxon>
    </lineage>
</organism>
<proteinExistence type="predicted"/>
<gene>
    <name evidence="1" type="ORF">HKI87_11g66400</name>
</gene>
<protein>
    <submittedName>
        <fullName evidence="1">Uncharacterized protein</fullName>
    </submittedName>
</protein>
<reference evidence="1 2" key="1">
    <citation type="submission" date="2024-03" db="EMBL/GenBank/DDBJ databases">
        <title>Complete genome sequence of the green alga Chloropicon roscoffensis RCC1871.</title>
        <authorList>
            <person name="Lemieux C."/>
            <person name="Pombert J.-F."/>
            <person name="Otis C."/>
            <person name="Turmel M."/>
        </authorList>
    </citation>
    <scope>NUCLEOTIDE SEQUENCE [LARGE SCALE GENOMIC DNA]</scope>
    <source>
        <strain evidence="1 2">RCC1871</strain>
    </source>
</reference>
<sequence>MSLKIASRLIILISVALGVLFVANQKYSFVGNYGLNRELGALLSTRQRHAQVTLRGDGDSCLPPKTAIVFQDMHDGDKKTVREDGDHLVIEPYGNDEKWTVKAKLDKPNCRAMVDFRVPGKPSPPPTDLLLSIWIEFRIPSEGEVISKNTIEFTDPSGKLNPDPTFPLNTWVMLLKNQGTGSTQ</sequence>
<dbReference type="Proteomes" id="UP001472866">
    <property type="component" value="Chromosome 11"/>
</dbReference>
<evidence type="ECO:0000313" key="1">
    <source>
        <dbReference type="EMBL" id="WZN65083.1"/>
    </source>
</evidence>
<keyword evidence="2" id="KW-1185">Reference proteome</keyword>
<dbReference type="AlphaFoldDB" id="A0AAX4PGL6"/>